<evidence type="ECO:0000259" key="1">
    <source>
        <dbReference type="Pfam" id="PF05685"/>
    </source>
</evidence>
<dbReference type="SUPFAM" id="SSF52980">
    <property type="entry name" value="Restriction endonuclease-like"/>
    <property type="match status" value="1"/>
</dbReference>
<dbReference type="Pfam" id="PF05685">
    <property type="entry name" value="Uma2"/>
    <property type="match status" value="1"/>
</dbReference>
<dbReference type="InterPro" id="IPR012296">
    <property type="entry name" value="Nuclease_put_TT1808"/>
</dbReference>
<organism evidence="2 3">
    <name type="scientific">Candidatus Methylacidiphilum fumarolicum</name>
    <dbReference type="NCBI Taxonomy" id="591154"/>
    <lineage>
        <taxon>Bacteria</taxon>
        <taxon>Pseudomonadati</taxon>
        <taxon>Verrucomicrobiota</taxon>
        <taxon>Methylacidiphilae</taxon>
        <taxon>Methylacidiphilales</taxon>
        <taxon>Methylacidiphilaceae</taxon>
        <taxon>Methylacidiphilum (ex Ratnadevi et al. 2023)</taxon>
    </lineage>
</organism>
<keyword evidence="3" id="KW-1185">Reference proteome</keyword>
<dbReference type="PANTHER" id="PTHR34107">
    <property type="entry name" value="SLL0198 PROTEIN-RELATED"/>
    <property type="match status" value="1"/>
</dbReference>
<sequence length="316" mass="36041">MHPTDEATLNQGLVELEIPEVFNEDWLAVLPEDFPKCLVVSGRIARADGEPITIEQYLELPEDFPALLNEYGELEMSPASDETHNNKRSRLCDMLRYYSTLNGNPDGVETEREIFVPGFRSYRPDLSYFSRERLQTAIQPLGKRGQRYAVEAPDLVAEILSYSNLEKVVVGDEKKLWKQKDLSKWAPIFKELIKDKNLTKIDLHLKLYEATQVKEVWIVGEANNVYCPKLTVYRLASGKLNKAGEFMAGELFSSPLFPNLAIDPQWIESGAPKEFYRLSFIPKLDHDIDANKSPELAAQAKQLIRRIQQALTLPSQ</sequence>
<dbReference type="EMBL" id="OX458932">
    <property type="protein sequence ID" value="CAI9084648.1"/>
    <property type="molecule type" value="Genomic_DNA"/>
</dbReference>
<dbReference type="RefSeq" id="WP_045086408.1">
    <property type="nucleotide sequence ID" value="NZ_OX458932.1"/>
</dbReference>
<dbReference type="InterPro" id="IPR008538">
    <property type="entry name" value="Uma2"/>
</dbReference>
<reference evidence="2" key="1">
    <citation type="submission" date="2023-03" db="EMBL/GenBank/DDBJ databases">
        <authorList>
            <person name="Cremers G."/>
            <person name="Picone N."/>
        </authorList>
    </citation>
    <scope>NUCLEOTIDE SEQUENCE</scope>
    <source>
        <strain evidence="2">Sample_alias</strain>
    </source>
</reference>
<gene>
    <name evidence="2" type="ORF">MFUM_0248</name>
</gene>
<feature type="domain" description="Putative restriction endonuclease" evidence="1">
    <location>
        <begin position="55"/>
        <end position="164"/>
    </location>
</feature>
<dbReference type="InterPro" id="IPR011335">
    <property type="entry name" value="Restrct_endonuc-II-like"/>
</dbReference>
<dbReference type="Gene3D" id="3.90.1570.10">
    <property type="entry name" value="tt1808, chain A"/>
    <property type="match status" value="1"/>
</dbReference>
<dbReference type="PANTHER" id="PTHR34107:SF4">
    <property type="entry name" value="SLL1222 PROTEIN"/>
    <property type="match status" value="1"/>
</dbReference>
<proteinExistence type="predicted"/>
<name>A0ABM9IAI3_9BACT</name>
<evidence type="ECO:0000313" key="2">
    <source>
        <dbReference type="EMBL" id="CAI9084648.1"/>
    </source>
</evidence>
<dbReference type="CDD" id="cd06260">
    <property type="entry name" value="DUF820-like"/>
    <property type="match status" value="1"/>
</dbReference>
<evidence type="ECO:0000313" key="3">
    <source>
        <dbReference type="Proteomes" id="UP001161497"/>
    </source>
</evidence>
<dbReference type="Proteomes" id="UP001161497">
    <property type="component" value="Chromosome"/>
</dbReference>
<protein>
    <recommendedName>
        <fullName evidence="1">Putative restriction endonuclease domain-containing protein</fullName>
    </recommendedName>
</protein>
<accession>A0ABM9IAI3</accession>